<dbReference type="RefSeq" id="WP_014625178.1">
    <property type="nucleotide sequence ID" value="NC_017583.1"/>
</dbReference>
<feature type="transmembrane region" description="Helical" evidence="1">
    <location>
        <begin position="204"/>
        <end position="223"/>
    </location>
</feature>
<evidence type="ECO:0000313" key="3">
    <source>
        <dbReference type="Proteomes" id="UP000007254"/>
    </source>
</evidence>
<name>G0GAV2_WINT7</name>
<dbReference type="Gene3D" id="1.10.3730.20">
    <property type="match status" value="1"/>
</dbReference>
<feature type="transmembrane region" description="Helical" evidence="1">
    <location>
        <begin position="243"/>
        <end position="260"/>
    </location>
</feature>
<feature type="transmembrane region" description="Helical" evidence="1">
    <location>
        <begin position="169"/>
        <end position="192"/>
    </location>
</feature>
<evidence type="ECO:0000313" key="2">
    <source>
        <dbReference type="EMBL" id="AEJ61848.1"/>
    </source>
</evidence>
<dbReference type="KEGG" id="stq:Spith_1587"/>
<dbReference type="AlphaFoldDB" id="G0GAV2"/>
<keyword evidence="1" id="KW-1133">Transmembrane helix</keyword>
<proteinExistence type="predicted"/>
<dbReference type="Proteomes" id="UP000007254">
    <property type="component" value="Chromosome"/>
</dbReference>
<feature type="transmembrane region" description="Helical" evidence="1">
    <location>
        <begin position="107"/>
        <end position="124"/>
    </location>
</feature>
<feature type="transmembrane region" description="Helical" evidence="1">
    <location>
        <begin position="48"/>
        <end position="68"/>
    </location>
</feature>
<evidence type="ECO:0000256" key="1">
    <source>
        <dbReference type="SAM" id="Phobius"/>
    </source>
</evidence>
<dbReference type="STRING" id="869211.Spith_1587"/>
<gene>
    <name evidence="2" type="ordered locus">Spith_1587</name>
</gene>
<keyword evidence="1" id="KW-0812">Transmembrane</keyword>
<protein>
    <submittedName>
        <fullName evidence="2">Uncharacterized protein</fullName>
    </submittedName>
</protein>
<dbReference type="HOGENOM" id="CLU_930366_0_0_12"/>
<feature type="transmembrane region" description="Helical" evidence="1">
    <location>
        <begin position="74"/>
        <end position="95"/>
    </location>
</feature>
<feature type="transmembrane region" description="Helical" evidence="1">
    <location>
        <begin position="136"/>
        <end position="157"/>
    </location>
</feature>
<sequence length="299" mass="32041">MSIHLIGVLSAITAGIAFNLGLVLQKVAVARVPKETSHLMRHVVRSPLWLMGFGIQFLFGTPLNMLALGYLGPAIVPGLMSMGLIVLALAGMLIARESVRIEDVTGILLVMIAVTLLGLSGLTVDMKGVDLHDSILLMRFLIFTTVVACLSILCHTLKGSMKRHEGILHILNAGLLYVQSNLWLAFLMGLLMRWTSGSLSHSELTFMGLASLVIFLASIFGIAETQRAFRSGDVIRLVPIQSLPQQVLPLVSYFAVLALSPPRPSSLPLGGTGALLIIVGSGLLARRQMEIQSIEGGTT</sequence>
<feature type="transmembrane region" description="Helical" evidence="1">
    <location>
        <begin position="266"/>
        <end position="285"/>
    </location>
</feature>
<dbReference type="EMBL" id="CP002903">
    <property type="protein sequence ID" value="AEJ61848.1"/>
    <property type="molecule type" value="Genomic_DNA"/>
</dbReference>
<reference evidence="2 3" key="1">
    <citation type="submission" date="2011-06" db="EMBL/GenBank/DDBJ databases">
        <title>The complete genome of Spirochaeta thermophila DSM 6578.</title>
        <authorList>
            <consortium name="US DOE Joint Genome Institute (JGI-PGF)"/>
            <person name="Lucas S."/>
            <person name="Lapidus A."/>
            <person name="Bruce D."/>
            <person name="Goodwin L."/>
            <person name="Pitluck S."/>
            <person name="Peters L."/>
            <person name="Kyrpides N."/>
            <person name="Mavromatis K."/>
            <person name="Ivanova N."/>
            <person name="Mikailova N."/>
            <person name="Pagani I."/>
            <person name="Chertkov O."/>
            <person name="Detter J.C."/>
            <person name="Tapia R."/>
            <person name="Han C."/>
            <person name="Land M."/>
            <person name="Hauser L."/>
            <person name="Markowitz V."/>
            <person name="Cheng J.-F."/>
            <person name="Hugenholtz P."/>
            <person name="Woyke T."/>
            <person name="Wu D."/>
            <person name="Spring S."/>
            <person name="Merkhoffer B."/>
            <person name="Schneider S."/>
            <person name="Klenk H.-P."/>
            <person name="Eisen J.A."/>
        </authorList>
    </citation>
    <scope>NUCLEOTIDE SEQUENCE [LARGE SCALE GENOMIC DNA]</scope>
    <source>
        <strain evidence="3">ATCC 700085 / DSM 6578 / Z-1203</strain>
    </source>
</reference>
<organism evidence="2 3">
    <name type="scientific">Winmispira thermophila (strain ATCC 700085 / DSM 6578 / Z-1203)</name>
    <name type="common">Spirochaeta thermophila</name>
    <dbReference type="NCBI Taxonomy" id="869211"/>
    <lineage>
        <taxon>Bacteria</taxon>
        <taxon>Pseudomonadati</taxon>
        <taxon>Spirochaetota</taxon>
        <taxon>Spirochaetia</taxon>
        <taxon>Winmispirales</taxon>
        <taxon>Winmispiraceae</taxon>
        <taxon>Winmispira</taxon>
    </lineage>
</organism>
<keyword evidence="1" id="KW-0472">Membrane</keyword>
<accession>G0GAV2</accession>
<dbReference type="InterPro" id="IPR037185">
    <property type="entry name" value="EmrE-like"/>
</dbReference>
<dbReference type="SUPFAM" id="SSF103481">
    <property type="entry name" value="Multidrug resistance efflux transporter EmrE"/>
    <property type="match status" value="1"/>
</dbReference>
<keyword evidence="3" id="KW-1185">Reference proteome</keyword>
<feature type="transmembrane region" description="Helical" evidence="1">
    <location>
        <begin position="6"/>
        <end position="27"/>
    </location>
</feature>